<organism evidence="2 3">
    <name type="scientific">Brassicogethes aeneus</name>
    <name type="common">Rape pollen beetle</name>
    <name type="synonym">Meligethes aeneus</name>
    <dbReference type="NCBI Taxonomy" id="1431903"/>
    <lineage>
        <taxon>Eukaryota</taxon>
        <taxon>Metazoa</taxon>
        <taxon>Ecdysozoa</taxon>
        <taxon>Arthropoda</taxon>
        <taxon>Hexapoda</taxon>
        <taxon>Insecta</taxon>
        <taxon>Pterygota</taxon>
        <taxon>Neoptera</taxon>
        <taxon>Endopterygota</taxon>
        <taxon>Coleoptera</taxon>
        <taxon>Polyphaga</taxon>
        <taxon>Cucujiformia</taxon>
        <taxon>Nitidulidae</taxon>
        <taxon>Meligethinae</taxon>
        <taxon>Brassicogethes</taxon>
    </lineage>
</organism>
<dbReference type="PROSITE" id="PS51419">
    <property type="entry name" value="RAB"/>
    <property type="match status" value="1"/>
</dbReference>
<dbReference type="OrthoDB" id="28034at2759"/>
<dbReference type="GO" id="GO:0005525">
    <property type="term" value="F:GTP binding"/>
    <property type="evidence" value="ECO:0007669"/>
    <property type="project" value="InterPro"/>
</dbReference>
<gene>
    <name evidence="2" type="ORF">MELIAE_LOCUS7929</name>
</gene>
<dbReference type="Pfam" id="PF00071">
    <property type="entry name" value="Ras"/>
    <property type="match status" value="1"/>
</dbReference>
<dbReference type="EMBL" id="OV121136">
    <property type="protein sequence ID" value="CAH0557144.1"/>
    <property type="molecule type" value="Genomic_DNA"/>
</dbReference>
<reference evidence="2" key="1">
    <citation type="submission" date="2021-12" db="EMBL/GenBank/DDBJ databases">
        <authorList>
            <person name="King R."/>
        </authorList>
    </citation>
    <scope>NUCLEOTIDE SEQUENCE</scope>
</reference>
<dbReference type="AlphaFoldDB" id="A0A9P0B794"/>
<dbReference type="SMART" id="SM00173">
    <property type="entry name" value="RAS"/>
    <property type="match status" value="1"/>
</dbReference>
<evidence type="ECO:0000313" key="2">
    <source>
        <dbReference type="EMBL" id="CAH0557144.1"/>
    </source>
</evidence>
<dbReference type="Proteomes" id="UP001154078">
    <property type="component" value="Chromosome 5"/>
</dbReference>
<dbReference type="SUPFAM" id="SSF52540">
    <property type="entry name" value="P-loop containing nucleoside triphosphate hydrolases"/>
    <property type="match status" value="1"/>
</dbReference>
<dbReference type="CDD" id="cd00154">
    <property type="entry name" value="Rab"/>
    <property type="match status" value="1"/>
</dbReference>
<dbReference type="FunFam" id="3.40.50.300:FF:001329">
    <property type="entry name" value="Small GTP-binding protein, putative"/>
    <property type="match status" value="1"/>
</dbReference>
<sequence length="208" mass="23362">MATIRIPEQKVILCGEYGVGKSSLFRRFTNNTFVTATDRKSTLGLDHYEKTYHVCDRDVKLQLWDTGGMERVASITSSYYKFAEAAILVFSLDNSSSFNALSQHLLDIVTYAESAKIFLCGNKSDLVSDLPQVTDSEIETFCEQCHNLISGIYKTSCKTTSGLDDMFTDIAFQLVHSNRSRLELQSMEKHGFKISPSEDSQDEESCLC</sequence>
<dbReference type="SMART" id="SM00174">
    <property type="entry name" value="RHO"/>
    <property type="match status" value="1"/>
</dbReference>
<proteinExistence type="inferred from homology"/>
<evidence type="ECO:0000256" key="1">
    <source>
        <dbReference type="ARBA" id="ARBA00006270"/>
    </source>
</evidence>
<dbReference type="InterPro" id="IPR050209">
    <property type="entry name" value="Rab_GTPases_membrane_traffic"/>
</dbReference>
<accession>A0A9P0B794</accession>
<dbReference type="InterPro" id="IPR005225">
    <property type="entry name" value="Small_GTP-bd"/>
</dbReference>
<name>A0A9P0B794_BRAAE</name>
<evidence type="ECO:0000313" key="3">
    <source>
        <dbReference type="Proteomes" id="UP001154078"/>
    </source>
</evidence>
<dbReference type="PRINTS" id="PR00449">
    <property type="entry name" value="RASTRNSFRMNG"/>
</dbReference>
<keyword evidence="3" id="KW-1185">Reference proteome</keyword>
<dbReference type="InterPro" id="IPR001806">
    <property type="entry name" value="Small_GTPase"/>
</dbReference>
<protein>
    <submittedName>
        <fullName evidence="2">Uncharacterized protein</fullName>
    </submittedName>
</protein>
<comment type="similarity">
    <text evidence="1">Belongs to the small GTPase superfamily. Rab family.</text>
</comment>
<dbReference type="InterPro" id="IPR027417">
    <property type="entry name" value="P-loop_NTPase"/>
</dbReference>
<dbReference type="SMART" id="SM00175">
    <property type="entry name" value="RAB"/>
    <property type="match status" value="1"/>
</dbReference>
<dbReference type="NCBIfam" id="TIGR00231">
    <property type="entry name" value="small_GTP"/>
    <property type="match status" value="1"/>
</dbReference>
<dbReference type="GO" id="GO:0003924">
    <property type="term" value="F:GTPase activity"/>
    <property type="evidence" value="ECO:0007669"/>
    <property type="project" value="InterPro"/>
</dbReference>
<dbReference type="PROSITE" id="PS51421">
    <property type="entry name" value="RAS"/>
    <property type="match status" value="1"/>
</dbReference>
<dbReference type="Gene3D" id="3.40.50.300">
    <property type="entry name" value="P-loop containing nucleotide triphosphate hydrolases"/>
    <property type="match status" value="1"/>
</dbReference>
<dbReference type="PANTHER" id="PTHR47979">
    <property type="entry name" value="DRAB11-RELATED"/>
    <property type="match status" value="1"/>
</dbReference>